<feature type="compositionally biased region" description="Basic and acidic residues" evidence="7">
    <location>
        <begin position="1"/>
        <end position="11"/>
    </location>
</feature>
<dbReference type="InterPro" id="IPR005614">
    <property type="entry name" value="NrfD-like"/>
</dbReference>
<evidence type="ECO:0000256" key="4">
    <source>
        <dbReference type="ARBA" id="ARBA00022692"/>
    </source>
</evidence>
<dbReference type="Gene3D" id="1.20.1630.10">
    <property type="entry name" value="Formate dehydrogenase/DMSO reductase domain"/>
    <property type="match status" value="1"/>
</dbReference>
<dbReference type="Proteomes" id="UP000035763">
    <property type="component" value="Unassembled WGS sequence"/>
</dbReference>
<evidence type="ECO:0000256" key="7">
    <source>
        <dbReference type="SAM" id="MobiDB-lite"/>
    </source>
</evidence>
<dbReference type="PANTHER" id="PTHR34856:SF2">
    <property type="entry name" value="PROTEIN NRFD"/>
    <property type="match status" value="1"/>
</dbReference>
<evidence type="ECO:0000256" key="2">
    <source>
        <dbReference type="ARBA" id="ARBA00008929"/>
    </source>
</evidence>
<comment type="caution">
    <text evidence="9">The sequence shown here is derived from an EMBL/GenBank/DDBJ whole genome shotgun (WGS) entry which is preliminary data.</text>
</comment>
<comment type="subcellular location">
    <subcellularLocation>
        <location evidence="1">Cell membrane</location>
        <topology evidence="1">Multi-pass membrane protein</topology>
    </subcellularLocation>
</comment>
<dbReference type="PANTHER" id="PTHR34856">
    <property type="entry name" value="PROTEIN NRFD"/>
    <property type="match status" value="1"/>
</dbReference>
<evidence type="ECO:0000256" key="1">
    <source>
        <dbReference type="ARBA" id="ARBA00004651"/>
    </source>
</evidence>
<feature type="transmembrane region" description="Helical" evidence="8">
    <location>
        <begin position="145"/>
        <end position="170"/>
    </location>
</feature>
<accession>W6JUV0</accession>
<sequence>MSDAEELRADDSTNGPVPQPDTDAGESGAVTAPAAAPVRRRRRRRDDIMVPDAAFDSYYGRSVVKPAPWDYKIPTYLYSGGLAAGSALVAVGAEMTGRTLLQRNARLTALGALGVSTVALVADLGRPSRFVNMLRVMKLTSPMSIGSWILAGFGAFTGVAAASEVAKFVIKPDSAINRYLPIVDRGASIGAGFFSAPLAAYTAVLLSNTATPTWHGIYRELPFAFVGSGMAAAGGAAMVTTTTRQTAPARRMALGGAALELTAFRLLEHNAGLVGEPLPQLRQGKAGQLLGASTALSLTGIGLTVLAGRWRPAAVLAGLAFNGASATLRFGVFHAGIESAKDPKYTVVPQKERIAAREAQAALSWSSNASTPGALRPPTSQSPQELA</sequence>
<keyword evidence="10" id="KW-1185">Reference proteome</keyword>
<evidence type="ECO:0000256" key="5">
    <source>
        <dbReference type="ARBA" id="ARBA00022989"/>
    </source>
</evidence>
<evidence type="ECO:0000256" key="8">
    <source>
        <dbReference type="SAM" id="Phobius"/>
    </source>
</evidence>
<dbReference type="GO" id="GO:0005886">
    <property type="term" value="C:plasma membrane"/>
    <property type="evidence" value="ECO:0007669"/>
    <property type="project" value="UniProtKB-SubCell"/>
</dbReference>
<dbReference type="EMBL" id="CAJA01000159">
    <property type="protein sequence ID" value="CCH73198.1"/>
    <property type="molecule type" value="Genomic_DNA"/>
</dbReference>
<protein>
    <submittedName>
        <fullName evidence="9">Formate-dependent nitrite reductase membrane component NrfD</fullName>
    </submittedName>
</protein>
<reference evidence="9 10" key="1">
    <citation type="journal article" date="2013" name="ISME J.">
        <title>A metabolic model for members of the genus Tetrasphaera involved in enhanced biological phosphorus removal.</title>
        <authorList>
            <person name="Kristiansen R."/>
            <person name="Nguyen H.T.T."/>
            <person name="Saunders A.M."/>
            <person name="Nielsen J.L."/>
            <person name="Wimmer R."/>
            <person name="Le V.Q."/>
            <person name="McIlroy S.J."/>
            <person name="Petrovski S."/>
            <person name="Seviour R.J."/>
            <person name="Calteau A."/>
            <person name="Nielsen K.L."/>
            <person name="Nielsen P.H."/>
        </authorList>
    </citation>
    <scope>NUCLEOTIDE SEQUENCE [LARGE SCALE GENOMIC DNA]</scope>
    <source>
        <strain evidence="9 10">Ben110</strain>
    </source>
</reference>
<dbReference type="RefSeq" id="WP_201329268.1">
    <property type="nucleotide sequence ID" value="NZ_HG764815.1"/>
</dbReference>
<evidence type="ECO:0000256" key="6">
    <source>
        <dbReference type="ARBA" id="ARBA00023136"/>
    </source>
</evidence>
<feature type="region of interest" description="Disordered" evidence="7">
    <location>
        <begin position="363"/>
        <end position="387"/>
    </location>
</feature>
<keyword evidence="6 8" id="KW-0472">Membrane</keyword>
<gene>
    <name evidence="9" type="primary">nrfD</name>
    <name evidence="9" type="ORF">BN11_2410007</name>
</gene>
<feature type="transmembrane region" description="Helical" evidence="8">
    <location>
        <begin position="107"/>
        <end position="125"/>
    </location>
</feature>
<name>W6JUV0_9MICO</name>
<dbReference type="AlphaFoldDB" id="W6JUV0"/>
<feature type="region of interest" description="Disordered" evidence="7">
    <location>
        <begin position="1"/>
        <end position="43"/>
    </location>
</feature>
<keyword evidence="3" id="KW-1003">Cell membrane</keyword>
<organism evidence="9 10">
    <name type="scientific">Nostocoides australiense Ben110</name>
    <dbReference type="NCBI Taxonomy" id="1193182"/>
    <lineage>
        <taxon>Bacteria</taxon>
        <taxon>Bacillati</taxon>
        <taxon>Actinomycetota</taxon>
        <taxon>Actinomycetes</taxon>
        <taxon>Micrococcales</taxon>
        <taxon>Intrasporangiaceae</taxon>
        <taxon>Nostocoides</taxon>
    </lineage>
</organism>
<keyword evidence="4 8" id="KW-0812">Transmembrane</keyword>
<dbReference type="InterPro" id="IPR052049">
    <property type="entry name" value="Electron_transfer_protein"/>
</dbReference>
<comment type="similarity">
    <text evidence="2">Belongs to the NrfD family.</text>
</comment>
<evidence type="ECO:0000256" key="3">
    <source>
        <dbReference type="ARBA" id="ARBA00022475"/>
    </source>
</evidence>
<keyword evidence="5 8" id="KW-1133">Transmembrane helix</keyword>
<evidence type="ECO:0000313" key="9">
    <source>
        <dbReference type="EMBL" id="CCH73198.1"/>
    </source>
</evidence>
<feature type="transmembrane region" description="Helical" evidence="8">
    <location>
        <begin position="182"/>
        <end position="203"/>
    </location>
</feature>
<feature type="compositionally biased region" description="Polar residues" evidence="7">
    <location>
        <begin position="378"/>
        <end position="387"/>
    </location>
</feature>
<dbReference type="STRING" id="1193182.BN11_2410007"/>
<evidence type="ECO:0000313" key="10">
    <source>
        <dbReference type="Proteomes" id="UP000035763"/>
    </source>
</evidence>
<proteinExistence type="inferred from homology"/>
<feature type="transmembrane region" description="Helical" evidence="8">
    <location>
        <begin position="223"/>
        <end position="242"/>
    </location>
</feature>
<dbReference type="Pfam" id="PF03916">
    <property type="entry name" value="NrfD"/>
    <property type="match status" value="1"/>
</dbReference>
<feature type="transmembrane region" description="Helical" evidence="8">
    <location>
        <begin position="76"/>
        <end position="95"/>
    </location>
</feature>